<dbReference type="GO" id="GO:0016757">
    <property type="term" value="F:glycosyltransferase activity"/>
    <property type="evidence" value="ECO:0007669"/>
    <property type="project" value="InterPro"/>
</dbReference>
<dbReference type="Proteomes" id="UP000007799">
    <property type="component" value="Unassembled WGS sequence"/>
</dbReference>
<dbReference type="eggNOG" id="ENOG502RYXE">
    <property type="taxonomic scope" value="Eukaryota"/>
</dbReference>
<evidence type="ECO:0000313" key="2">
    <source>
        <dbReference type="Proteomes" id="UP000007799"/>
    </source>
</evidence>
<dbReference type="InParanoid" id="F2UFE6"/>
<sequence>MCFVDIVLVCACRWFGEERMGREGKVGYGPSCKQAEEEFNKYTYTELALETKIMAAGAIPVIVVDHYPYQDLLDWETFSIRIPQAQAPRGVRPRILRSIPDEVVEMIQRRVVFVFEEFFKSLSTHVHTALESARINLFSGDNAWQMQVEGLAYGTPNDTPHDVMQESV</sequence>
<dbReference type="PANTHER" id="PTHR11062">
    <property type="entry name" value="EXOSTOSIN HEPARAN SULFATE GLYCOSYLTRANSFERASE -RELATED"/>
    <property type="match status" value="1"/>
</dbReference>
<gene>
    <name evidence="1" type="ORF">PTSG_13253</name>
</gene>
<dbReference type="EMBL" id="GL832971">
    <property type="protein sequence ID" value="EGD75346.1"/>
    <property type="molecule type" value="Genomic_DNA"/>
</dbReference>
<protein>
    <recommendedName>
        <fullName evidence="3">Exostosin GT47 domain-containing protein</fullName>
    </recommendedName>
</protein>
<dbReference type="KEGG" id="sre:PTSG_13253"/>
<accession>F2UFE6</accession>
<dbReference type="AlphaFoldDB" id="F2UFE6"/>
<dbReference type="GeneID" id="16072964"/>
<evidence type="ECO:0000313" key="1">
    <source>
        <dbReference type="EMBL" id="EGD75346.1"/>
    </source>
</evidence>
<reference evidence="1" key="1">
    <citation type="submission" date="2009-08" db="EMBL/GenBank/DDBJ databases">
        <title>Annotation of Salpingoeca rosetta.</title>
        <authorList>
            <consortium name="The Broad Institute Genome Sequencing Platform"/>
            <person name="Russ C."/>
            <person name="Cuomo C."/>
            <person name="Burger G."/>
            <person name="Gray M.W."/>
            <person name="Holland P.W.H."/>
            <person name="King N."/>
            <person name="Lang F.B.F."/>
            <person name="Roger A.J."/>
            <person name="Ruiz-Trillo I."/>
            <person name="Young S.K."/>
            <person name="Zeng Q."/>
            <person name="Gargeya S."/>
            <person name="Alvarado L."/>
            <person name="Berlin A."/>
            <person name="Chapman S.B."/>
            <person name="Chen Z."/>
            <person name="Freedman E."/>
            <person name="Gellesch M."/>
            <person name="Goldberg J."/>
            <person name="Griggs A."/>
            <person name="Gujja S."/>
            <person name="Heilman E."/>
            <person name="Heiman D."/>
            <person name="Howarth C."/>
            <person name="Mehta T."/>
            <person name="Neiman D."/>
            <person name="Pearson M."/>
            <person name="Roberts A."/>
            <person name="Saif S."/>
            <person name="Shea T."/>
            <person name="Shenoy N."/>
            <person name="Sisk P."/>
            <person name="Stolte C."/>
            <person name="Sykes S."/>
            <person name="White J."/>
            <person name="Yandava C."/>
            <person name="Haas B."/>
            <person name="Nusbaum C."/>
            <person name="Birren B."/>
        </authorList>
    </citation>
    <scope>NUCLEOTIDE SEQUENCE [LARGE SCALE GENOMIC DNA]</scope>
    <source>
        <strain evidence="1">ATCC 50818</strain>
    </source>
</reference>
<dbReference type="InterPro" id="IPR004263">
    <property type="entry name" value="Exostosin"/>
</dbReference>
<name>F2UFE6_SALR5</name>
<evidence type="ECO:0008006" key="3">
    <source>
        <dbReference type="Google" id="ProtNLM"/>
    </source>
</evidence>
<proteinExistence type="predicted"/>
<organism evidence="2">
    <name type="scientific">Salpingoeca rosetta (strain ATCC 50818 / BSB-021)</name>
    <dbReference type="NCBI Taxonomy" id="946362"/>
    <lineage>
        <taxon>Eukaryota</taxon>
        <taxon>Choanoflagellata</taxon>
        <taxon>Craspedida</taxon>
        <taxon>Salpingoecidae</taxon>
        <taxon>Salpingoeca</taxon>
    </lineage>
</organism>
<dbReference type="RefSeq" id="XP_004992399.1">
    <property type="nucleotide sequence ID" value="XM_004992342.1"/>
</dbReference>
<keyword evidence="2" id="KW-1185">Reference proteome</keyword>
<dbReference type="OrthoDB" id="1924787at2759"/>